<keyword evidence="3" id="KW-0804">Transcription</keyword>
<dbReference type="PROSITE" id="PS00622">
    <property type="entry name" value="HTH_LUXR_1"/>
    <property type="match status" value="1"/>
</dbReference>
<feature type="compositionally biased region" description="Low complexity" evidence="5">
    <location>
        <begin position="11"/>
        <end position="26"/>
    </location>
</feature>
<dbReference type="InterPro" id="IPR001789">
    <property type="entry name" value="Sig_transdc_resp-reg_receiver"/>
</dbReference>
<accession>A0ABP7PQK9</accession>
<dbReference type="PROSITE" id="PS50043">
    <property type="entry name" value="HTH_LUXR_2"/>
    <property type="match status" value="1"/>
</dbReference>
<dbReference type="CDD" id="cd06170">
    <property type="entry name" value="LuxR_C_like"/>
    <property type="match status" value="1"/>
</dbReference>
<organism evidence="8 9">
    <name type="scientific">Allohahella marinimesophila</name>
    <dbReference type="NCBI Taxonomy" id="1054972"/>
    <lineage>
        <taxon>Bacteria</taxon>
        <taxon>Pseudomonadati</taxon>
        <taxon>Pseudomonadota</taxon>
        <taxon>Gammaproteobacteria</taxon>
        <taxon>Oceanospirillales</taxon>
        <taxon>Hahellaceae</taxon>
        <taxon>Allohahella</taxon>
    </lineage>
</organism>
<dbReference type="Gene3D" id="1.10.10.10">
    <property type="entry name" value="Winged helix-like DNA-binding domain superfamily/Winged helix DNA-binding domain"/>
    <property type="match status" value="1"/>
</dbReference>
<dbReference type="PROSITE" id="PS50110">
    <property type="entry name" value="RESPONSE_REGULATORY"/>
    <property type="match status" value="1"/>
</dbReference>
<dbReference type="CDD" id="cd17537">
    <property type="entry name" value="REC_FixJ"/>
    <property type="match status" value="1"/>
</dbReference>
<keyword evidence="2" id="KW-0238">DNA-binding</keyword>
<name>A0ABP7PQK9_9GAMM</name>
<sequence>MATNAQDSVNGGSPSGSRPNGPGLSGEPVRVYVVEDDDAVRDSLVLLLRAEGYDTDPYASPSDFLKLKVEQLRGCAILDIRMPGMSGMELHGELIKRQCRLPVIFVTGHGDVPLAVEAIKSGALDFIQKPYQEEELLSKVREAIRLEQAGHGKNEEKTLLQKKIASLTPRETEIMDLMIAGNANKVIAIDLNISQRTVEIHRSRVMQKMGTHSLAQLVQMVMTARED</sequence>
<dbReference type="PANTHER" id="PTHR44688:SF16">
    <property type="entry name" value="DNA-BINDING TRANSCRIPTIONAL ACTIVATOR DEVR_DOSR"/>
    <property type="match status" value="1"/>
</dbReference>
<evidence type="ECO:0000313" key="9">
    <source>
        <dbReference type="Proteomes" id="UP001501337"/>
    </source>
</evidence>
<evidence type="ECO:0000256" key="3">
    <source>
        <dbReference type="ARBA" id="ARBA00023163"/>
    </source>
</evidence>
<dbReference type="Pfam" id="PF00196">
    <property type="entry name" value="GerE"/>
    <property type="match status" value="1"/>
</dbReference>
<dbReference type="Gene3D" id="3.40.50.2300">
    <property type="match status" value="1"/>
</dbReference>
<dbReference type="SMART" id="SM00421">
    <property type="entry name" value="HTH_LUXR"/>
    <property type="match status" value="1"/>
</dbReference>
<evidence type="ECO:0000256" key="2">
    <source>
        <dbReference type="ARBA" id="ARBA00023125"/>
    </source>
</evidence>
<evidence type="ECO:0000259" key="7">
    <source>
        <dbReference type="PROSITE" id="PS50110"/>
    </source>
</evidence>
<feature type="region of interest" description="Disordered" evidence="5">
    <location>
        <begin position="1"/>
        <end position="28"/>
    </location>
</feature>
<feature type="compositionally biased region" description="Polar residues" evidence="5">
    <location>
        <begin position="1"/>
        <end position="10"/>
    </location>
</feature>
<keyword evidence="9" id="KW-1185">Reference proteome</keyword>
<dbReference type="InterPro" id="IPR000792">
    <property type="entry name" value="Tscrpt_reg_LuxR_C"/>
</dbReference>
<dbReference type="InterPro" id="IPR036388">
    <property type="entry name" value="WH-like_DNA-bd_sf"/>
</dbReference>
<dbReference type="Proteomes" id="UP001501337">
    <property type="component" value="Unassembled WGS sequence"/>
</dbReference>
<dbReference type="EMBL" id="BAABBO010000012">
    <property type="protein sequence ID" value="GAA3969244.1"/>
    <property type="molecule type" value="Genomic_DNA"/>
</dbReference>
<dbReference type="Pfam" id="PF00072">
    <property type="entry name" value="Response_reg"/>
    <property type="match status" value="1"/>
</dbReference>
<comment type="caution">
    <text evidence="8">The sequence shown here is derived from an EMBL/GenBank/DDBJ whole genome shotgun (WGS) entry which is preliminary data.</text>
</comment>
<dbReference type="PANTHER" id="PTHR44688">
    <property type="entry name" value="DNA-BINDING TRANSCRIPTIONAL ACTIVATOR DEVR_DOSR"/>
    <property type="match status" value="1"/>
</dbReference>
<feature type="domain" description="Response regulatory" evidence="7">
    <location>
        <begin position="30"/>
        <end position="144"/>
    </location>
</feature>
<feature type="modified residue" description="4-aspartylphosphate" evidence="4">
    <location>
        <position position="79"/>
    </location>
</feature>
<proteinExistence type="predicted"/>
<keyword evidence="1" id="KW-0805">Transcription regulation</keyword>
<protein>
    <submittedName>
        <fullName evidence="8">Response regulator FixJ</fullName>
    </submittedName>
</protein>
<evidence type="ECO:0000313" key="8">
    <source>
        <dbReference type="EMBL" id="GAA3969244.1"/>
    </source>
</evidence>
<dbReference type="SUPFAM" id="SSF46894">
    <property type="entry name" value="C-terminal effector domain of the bipartite response regulators"/>
    <property type="match status" value="1"/>
</dbReference>
<dbReference type="SUPFAM" id="SSF52172">
    <property type="entry name" value="CheY-like"/>
    <property type="match status" value="1"/>
</dbReference>
<evidence type="ECO:0000259" key="6">
    <source>
        <dbReference type="PROSITE" id="PS50043"/>
    </source>
</evidence>
<evidence type="ECO:0000256" key="1">
    <source>
        <dbReference type="ARBA" id="ARBA00023015"/>
    </source>
</evidence>
<dbReference type="InterPro" id="IPR016032">
    <property type="entry name" value="Sig_transdc_resp-reg_C-effctor"/>
</dbReference>
<dbReference type="RefSeq" id="WP_344807568.1">
    <property type="nucleotide sequence ID" value="NZ_BAABBO010000012.1"/>
</dbReference>
<keyword evidence="4" id="KW-0597">Phosphoprotein</keyword>
<reference evidence="9" key="1">
    <citation type="journal article" date="2019" name="Int. J. Syst. Evol. Microbiol.">
        <title>The Global Catalogue of Microorganisms (GCM) 10K type strain sequencing project: providing services to taxonomists for standard genome sequencing and annotation.</title>
        <authorList>
            <consortium name="The Broad Institute Genomics Platform"/>
            <consortium name="The Broad Institute Genome Sequencing Center for Infectious Disease"/>
            <person name="Wu L."/>
            <person name="Ma J."/>
        </authorList>
    </citation>
    <scope>NUCLEOTIDE SEQUENCE [LARGE SCALE GENOMIC DNA]</scope>
    <source>
        <strain evidence="9">JCM 17555</strain>
    </source>
</reference>
<dbReference type="PRINTS" id="PR00038">
    <property type="entry name" value="HTHLUXR"/>
</dbReference>
<feature type="domain" description="HTH luxR-type" evidence="6">
    <location>
        <begin position="160"/>
        <end position="225"/>
    </location>
</feature>
<dbReference type="InterPro" id="IPR011006">
    <property type="entry name" value="CheY-like_superfamily"/>
</dbReference>
<dbReference type="SMART" id="SM00448">
    <property type="entry name" value="REC"/>
    <property type="match status" value="1"/>
</dbReference>
<evidence type="ECO:0000256" key="5">
    <source>
        <dbReference type="SAM" id="MobiDB-lite"/>
    </source>
</evidence>
<evidence type="ECO:0000256" key="4">
    <source>
        <dbReference type="PROSITE-ProRule" id="PRU00169"/>
    </source>
</evidence>
<gene>
    <name evidence="8" type="primary">fixJ</name>
    <name evidence="8" type="ORF">GCM10022278_28760</name>
</gene>